<protein>
    <recommendedName>
        <fullName evidence="3">Cyclin N-terminal domain-containing protein</fullName>
    </recommendedName>
</protein>
<dbReference type="AlphaFoldDB" id="A0A7S4J241"/>
<feature type="region of interest" description="Disordered" evidence="1">
    <location>
        <begin position="676"/>
        <end position="719"/>
    </location>
</feature>
<feature type="compositionally biased region" description="Acidic residues" evidence="1">
    <location>
        <begin position="86"/>
        <end position="95"/>
    </location>
</feature>
<feature type="compositionally biased region" description="Low complexity" evidence="1">
    <location>
        <begin position="168"/>
        <end position="187"/>
    </location>
</feature>
<feature type="region of interest" description="Disordered" evidence="1">
    <location>
        <begin position="372"/>
        <end position="398"/>
    </location>
</feature>
<sequence length="743" mass="81761">MSAMRLSTDSARSAMTTNADDTPRRSFQAHFDDDDDDNAVPSRSCCRCRRRSDDHDQEGSNDTSAEEERLVAMLDVERSRRRSSHDDDDDDDDEMAAQSAALLPPCVEWRSSICEWYYSVVDHYGYDREAAAVALGLFDRYLVERRERDGRAAAAAAATAAREREAAMAADDSSGASGAGWRSYASSCPGVEEKPLGDEEAVPGALPLVSSSSSSEEDEAECRWRQQKRSGNWPREDNDDDDSKKKKNERRTTRGRSHRRIITSLPDHRRVASPPPSCSPRQSFTSAARRAPRSHRRRESSWHQGNGGRADRRGEEDRRVDRRRPAAEEDERGEGGYSAEEDECSVIDPQDYQLAATACLYLSCKLQGPPPLKRSKHDCGGNGENAHDESTASPRDRRGRAAVLGPRLKISIFASLSQGRFASEDIAATESDVLRALGWRVQSPTAAEFAGRALRGLLLPLLLLRGSDEDCDCDCGAAGGSDAGAADGSSVGKASRRSVLPSFPPLPPHEVHSRRRNRALPSSSSRATEEGFRRRRAAAADRRRRALLALRILSEISGYLIELSLCVPGMACGVDRSLLALAAVDVSCDLLNDDALPPQVMNDFSSRMTRVFGGRRGRRRGEEGKRCLQRRRRRDVRLLRRLKEDMRSKFLQEMIDASFASPPPSCSVDASAAIRPSEDDAMEEDASPETGDNGSGGGRADPSRRHRHRHPLAVARDVGMLRPDLMLSSVVSGDNSVGSMERQ</sequence>
<dbReference type="Gene3D" id="1.10.472.10">
    <property type="entry name" value="Cyclin-like"/>
    <property type="match status" value="1"/>
</dbReference>
<feature type="compositionally biased region" description="Basic and acidic residues" evidence="1">
    <location>
        <begin position="309"/>
        <end position="327"/>
    </location>
</feature>
<feature type="region of interest" description="Disordered" evidence="1">
    <location>
        <begin position="168"/>
        <end position="344"/>
    </location>
</feature>
<feature type="compositionally biased region" description="Basic residues" evidence="1">
    <location>
        <begin position="245"/>
        <end position="261"/>
    </location>
</feature>
<gene>
    <name evidence="2" type="ORF">OAUR00152_LOCUS19804</name>
</gene>
<accession>A0A7S4J241</accession>
<feature type="compositionally biased region" description="Basic and acidic residues" evidence="1">
    <location>
        <begin position="66"/>
        <end position="78"/>
    </location>
</feature>
<feature type="compositionally biased region" description="Polar residues" evidence="1">
    <location>
        <begin position="1"/>
        <end position="20"/>
    </location>
</feature>
<feature type="compositionally biased region" description="Low complexity" evidence="1">
    <location>
        <begin position="483"/>
        <end position="493"/>
    </location>
</feature>
<evidence type="ECO:0000313" key="2">
    <source>
        <dbReference type="EMBL" id="CAE2248006.1"/>
    </source>
</evidence>
<feature type="compositionally biased region" description="Basic and acidic residues" evidence="1">
    <location>
        <begin position="385"/>
        <end position="396"/>
    </location>
</feature>
<dbReference type="InterPro" id="IPR036915">
    <property type="entry name" value="Cyclin-like_sf"/>
</dbReference>
<reference evidence="2" key="1">
    <citation type="submission" date="2021-01" db="EMBL/GenBank/DDBJ databases">
        <authorList>
            <person name="Corre E."/>
            <person name="Pelletier E."/>
            <person name="Niang G."/>
            <person name="Scheremetjew M."/>
            <person name="Finn R."/>
            <person name="Kale V."/>
            <person name="Holt S."/>
            <person name="Cochrane G."/>
            <person name="Meng A."/>
            <person name="Brown T."/>
            <person name="Cohen L."/>
        </authorList>
    </citation>
    <scope>NUCLEOTIDE SEQUENCE</scope>
    <source>
        <strain evidence="2">Isolate 1302-5</strain>
    </source>
</reference>
<dbReference type="SUPFAM" id="SSF47954">
    <property type="entry name" value="Cyclin-like"/>
    <property type="match status" value="2"/>
</dbReference>
<organism evidence="2">
    <name type="scientific">Odontella aurita</name>
    <dbReference type="NCBI Taxonomy" id="265563"/>
    <lineage>
        <taxon>Eukaryota</taxon>
        <taxon>Sar</taxon>
        <taxon>Stramenopiles</taxon>
        <taxon>Ochrophyta</taxon>
        <taxon>Bacillariophyta</taxon>
        <taxon>Mediophyceae</taxon>
        <taxon>Biddulphiophycidae</taxon>
        <taxon>Eupodiscales</taxon>
        <taxon>Odontellaceae</taxon>
        <taxon>Odontella</taxon>
    </lineage>
</organism>
<evidence type="ECO:0008006" key="3">
    <source>
        <dbReference type="Google" id="ProtNLM"/>
    </source>
</evidence>
<feature type="region of interest" description="Disordered" evidence="1">
    <location>
        <begin position="1"/>
        <end position="101"/>
    </location>
</feature>
<feature type="region of interest" description="Disordered" evidence="1">
    <location>
        <begin position="481"/>
        <end position="535"/>
    </location>
</feature>
<name>A0A7S4J241_9STRA</name>
<dbReference type="EMBL" id="HBKQ01029094">
    <property type="protein sequence ID" value="CAE2248006.1"/>
    <property type="molecule type" value="Transcribed_RNA"/>
</dbReference>
<proteinExistence type="predicted"/>
<evidence type="ECO:0000256" key="1">
    <source>
        <dbReference type="SAM" id="MobiDB-lite"/>
    </source>
</evidence>